<name>A0A840FA44_9ACTN</name>
<dbReference type="AlphaFoldDB" id="A0A840FA44"/>
<dbReference type="RefSeq" id="WP_183371927.1">
    <property type="nucleotide sequence ID" value="NZ_BAABHL010000126.1"/>
</dbReference>
<sequence length="161" mass="17039">MCEFDPRCSGSDDLIGNALSLIARGSWAVTGVYGDETSAPIAYTSGLTELGRPELVVTGVEPEYAGPVLNEAAARAVLTPDFGPGSRIEHLRSTNGYPLTAIGVIDTSALRITKLVFGQSFVAVQLVWPDRDGRLPWDRGYDLAPDEQPLLGVPTPAAGAR</sequence>
<dbReference type="Pfam" id="PF14081">
    <property type="entry name" value="DUF4262"/>
    <property type="match status" value="1"/>
</dbReference>
<keyword evidence="2" id="KW-1185">Reference proteome</keyword>
<reference evidence="1 2" key="1">
    <citation type="submission" date="2020-08" db="EMBL/GenBank/DDBJ databases">
        <title>Sequencing the genomes of 1000 actinobacteria strains.</title>
        <authorList>
            <person name="Klenk H.-P."/>
        </authorList>
    </citation>
    <scope>NUCLEOTIDE SEQUENCE [LARGE SCALE GENOMIC DNA]</scope>
    <source>
        <strain evidence="1 2">DSM 45298</strain>
    </source>
</reference>
<dbReference type="InterPro" id="IPR025358">
    <property type="entry name" value="DUF4262"/>
</dbReference>
<dbReference type="EMBL" id="JACIFP010000001">
    <property type="protein sequence ID" value="MBB4137020.1"/>
    <property type="molecule type" value="Genomic_DNA"/>
</dbReference>
<comment type="caution">
    <text evidence="1">The sequence shown here is derived from an EMBL/GenBank/DDBJ whole genome shotgun (WGS) entry which is preliminary data.</text>
</comment>
<dbReference type="Proteomes" id="UP000551501">
    <property type="component" value="Unassembled WGS sequence"/>
</dbReference>
<evidence type="ECO:0000313" key="1">
    <source>
        <dbReference type="EMBL" id="MBB4137020.1"/>
    </source>
</evidence>
<gene>
    <name evidence="1" type="ORF">BKA16_003572</name>
</gene>
<organism evidence="1 2">
    <name type="scientific">Gordonia humi</name>
    <dbReference type="NCBI Taxonomy" id="686429"/>
    <lineage>
        <taxon>Bacteria</taxon>
        <taxon>Bacillati</taxon>
        <taxon>Actinomycetota</taxon>
        <taxon>Actinomycetes</taxon>
        <taxon>Mycobacteriales</taxon>
        <taxon>Gordoniaceae</taxon>
        <taxon>Gordonia</taxon>
    </lineage>
</organism>
<proteinExistence type="predicted"/>
<protein>
    <recommendedName>
        <fullName evidence="3">DUF4262 domain-containing protein</fullName>
    </recommendedName>
</protein>
<evidence type="ECO:0000313" key="2">
    <source>
        <dbReference type="Proteomes" id="UP000551501"/>
    </source>
</evidence>
<evidence type="ECO:0008006" key="3">
    <source>
        <dbReference type="Google" id="ProtNLM"/>
    </source>
</evidence>
<accession>A0A840FA44</accession>